<proteinExistence type="predicted"/>
<comment type="caution">
    <text evidence="1">The sequence shown here is derived from an EMBL/GenBank/DDBJ whole genome shotgun (WGS) entry which is preliminary data.</text>
</comment>
<accession>A0A4C1ULT6</accession>
<evidence type="ECO:0000313" key="2">
    <source>
        <dbReference type="Proteomes" id="UP000299102"/>
    </source>
</evidence>
<gene>
    <name evidence="1" type="ORF">EVAR_18862_1</name>
</gene>
<protein>
    <submittedName>
        <fullName evidence="1">Uncharacterized protein</fullName>
    </submittedName>
</protein>
<organism evidence="1 2">
    <name type="scientific">Eumeta variegata</name>
    <name type="common">Bagworm moth</name>
    <name type="synonym">Eumeta japonica</name>
    <dbReference type="NCBI Taxonomy" id="151549"/>
    <lineage>
        <taxon>Eukaryota</taxon>
        <taxon>Metazoa</taxon>
        <taxon>Ecdysozoa</taxon>
        <taxon>Arthropoda</taxon>
        <taxon>Hexapoda</taxon>
        <taxon>Insecta</taxon>
        <taxon>Pterygota</taxon>
        <taxon>Neoptera</taxon>
        <taxon>Endopterygota</taxon>
        <taxon>Lepidoptera</taxon>
        <taxon>Glossata</taxon>
        <taxon>Ditrysia</taxon>
        <taxon>Tineoidea</taxon>
        <taxon>Psychidae</taxon>
        <taxon>Oiketicinae</taxon>
        <taxon>Eumeta</taxon>
    </lineage>
</organism>
<dbReference type="Proteomes" id="UP000299102">
    <property type="component" value="Unassembled WGS sequence"/>
</dbReference>
<keyword evidence="2" id="KW-1185">Reference proteome</keyword>
<reference evidence="1 2" key="1">
    <citation type="journal article" date="2019" name="Commun. Biol.">
        <title>The bagworm genome reveals a unique fibroin gene that provides high tensile strength.</title>
        <authorList>
            <person name="Kono N."/>
            <person name="Nakamura H."/>
            <person name="Ohtoshi R."/>
            <person name="Tomita M."/>
            <person name="Numata K."/>
            <person name="Arakawa K."/>
        </authorList>
    </citation>
    <scope>NUCLEOTIDE SEQUENCE [LARGE SCALE GENOMIC DNA]</scope>
</reference>
<sequence length="134" mass="14736">MGTSHSVRVPSSDIVQDPLLLSSIIPRFVQIETVTGFNIEIERGTKSRARTGTEIDNGTGSKIECETGSRIEGVAGIEIGNSTGIRIKIRNNITIRSMIHQYKRYKKTFLYTCGKARAEASAIQIIPQPRICAT</sequence>
<name>A0A4C1ULT6_EUMVA</name>
<dbReference type="AlphaFoldDB" id="A0A4C1ULT6"/>
<dbReference type="EMBL" id="BGZK01000192">
    <property type="protein sequence ID" value="GBP27385.1"/>
    <property type="molecule type" value="Genomic_DNA"/>
</dbReference>
<evidence type="ECO:0000313" key="1">
    <source>
        <dbReference type="EMBL" id="GBP27385.1"/>
    </source>
</evidence>